<sequence length="563" mass="62657">MGSNFHQLCYYIWAATSHQLCYSIWAATSINCVITYGQQRPINCVIAYGQQGVINCVIAYGQQGVINCVIAYEQQGVINCVIAYEQQGVINCVIAYGQQRPINCVIAYGQQRPINCVIAYGQQLPSTQRPINCVIAYEQQGVIDCVIAYGQQGVINCVIAYEQQGVIICVIAYGQQGVINCVIAYEQQGVINCDKSSCIAPQSIKYLIGDDDDVIHINAGSGVITAHLASIMHKSSGHIHAFGANPTLLQANLEKLGARRIFAYYYFFMNLKVAQKKFILFSLNISLTLCPDIKVQQEPFLDVETDDNKFKNVKVVLYLSVGETDDSKLGEMIASHGALLKHAMKLSKVQAIVYMTRSVNESENENVVNLMQQRKFPWRVVPPVLPFSGNDIERSIGITGKFIKFSPSERNCGCFVAVITREPEDIKEAHKDVLERARARGLLGGKKKSKKPSEEEVEEAEDSPGEDDKLLERRVKRAPRKLRQANSFPLNLPHYNKPSASSIVRSQIYAKPKGVQRATRSTPAINHKGHIQRVKELANPHEKKEKNPVVAEHVKVVKHPAPF</sequence>
<feature type="compositionally biased region" description="Acidic residues" evidence="1">
    <location>
        <begin position="455"/>
        <end position="465"/>
    </location>
</feature>
<organism evidence="2 3">
    <name type="scientific">Mya arenaria</name>
    <name type="common">Soft-shell clam</name>
    <dbReference type="NCBI Taxonomy" id="6604"/>
    <lineage>
        <taxon>Eukaryota</taxon>
        <taxon>Metazoa</taxon>
        <taxon>Spiralia</taxon>
        <taxon>Lophotrochozoa</taxon>
        <taxon>Mollusca</taxon>
        <taxon>Bivalvia</taxon>
        <taxon>Autobranchia</taxon>
        <taxon>Heteroconchia</taxon>
        <taxon>Euheterodonta</taxon>
        <taxon>Imparidentia</taxon>
        <taxon>Neoheterodontei</taxon>
        <taxon>Myida</taxon>
        <taxon>Myoidea</taxon>
        <taxon>Myidae</taxon>
        <taxon>Mya</taxon>
    </lineage>
</organism>
<keyword evidence="3" id="KW-1185">Reference proteome</keyword>
<dbReference type="SUPFAM" id="SSF53335">
    <property type="entry name" value="S-adenosyl-L-methionine-dependent methyltransferases"/>
    <property type="match status" value="1"/>
</dbReference>
<proteinExistence type="predicted"/>
<reference evidence="2" key="1">
    <citation type="submission" date="2022-11" db="EMBL/GenBank/DDBJ databases">
        <title>Centuries of genome instability and evolution in soft-shell clam transmissible cancer (bioRxiv).</title>
        <authorList>
            <person name="Hart S.F.M."/>
            <person name="Yonemitsu M.A."/>
            <person name="Giersch R.M."/>
            <person name="Beal B.F."/>
            <person name="Arriagada G."/>
            <person name="Davis B.W."/>
            <person name="Ostrander E.A."/>
            <person name="Goff S.P."/>
            <person name="Metzger M.J."/>
        </authorList>
    </citation>
    <scope>NUCLEOTIDE SEQUENCE</scope>
    <source>
        <strain evidence="2">MELC-2E11</strain>
        <tissue evidence="2">Siphon/mantle</tissue>
    </source>
</reference>
<dbReference type="InterPro" id="IPR029063">
    <property type="entry name" value="SAM-dependent_MTases_sf"/>
</dbReference>
<evidence type="ECO:0000313" key="3">
    <source>
        <dbReference type="Proteomes" id="UP001164746"/>
    </source>
</evidence>
<dbReference type="Proteomes" id="UP001164746">
    <property type="component" value="Chromosome 3"/>
</dbReference>
<evidence type="ECO:0000256" key="1">
    <source>
        <dbReference type="SAM" id="MobiDB-lite"/>
    </source>
</evidence>
<feature type="non-terminal residue" evidence="2">
    <location>
        <position position="1"/>
    </location>
</feature>
<accession>A0ABY7DVT0</accession>
<protein>
    <submittedName>
        <fullName evidence="2">NSUN7-like protein</fullName>
    </submittedName>
</protein>
<dbReference type="Gene3D" id="3.40.50.150">
    <property type="entry name" value="Vaccinia Virus protein VP39"/>
    <property type="match status" value="2"/>
</dbReference>
<dbReference type="PANTHER" id="PTHR14663">
    <property type="entry name" value="METHYLTRANSFERASE NSUN7-RELATED"/>
    <property type="match status" value="1"/>
</dbReference>
<feature type="region of interest" description="Disordered" evidence="1">
    <location>
        <begin position="443"/>
        <end position="469"/>
    </location>
</feature>
<dbReference type="EMBL" id="CP111014">
    <property type="protein sequence ID" value="WAQ99050.1"/>
    <property type="molecule type" value="Genomic_DNA"/>
</dbReference>
<dbReference type="InterPro" id="IPR042620">
    <property type="entry name" value="NSUN7"/>
</dbReference>
<evidence type="ECO:0000313" key="2">
    <source>
        <dbReference type="EMBL" id="WAQ99050.1"/>
    </source>
</evidence>
<name>A0ABY7DVT0_MYAAR</name>
<gene>
    <name evidence="2" type="ORF">MAR_023423</name>
</gene>
<dbReference type="PANTHER" id="PTHR14663:SF2">
    <property type="entry name" value="METHYLTRANSFERASE NSUN7-RELATED"/>
    <property type="match status" value="1"/>
</dbReference>